<evidence type="ECO:0000313" key="5">
    <source>
        <dbReference type="Proteomes" id="UP000317178"/>
    </source>
</evidence>
<keyword evidence="1" id="KW-0597">Phosphoprotein</keyword>
<evidence type="ECO:0000256" key="1">
    <source>
        <dbReference type="PROSITE-ProRule" id="PRU00169"/>
    </source>
</evidence>
<evidence type="ECO:0000259" key="2">
    <source>
        <dbReference type="PROSITE" id="PS50110"/>
    </source>
</evidence>
<dbReference type="PROSITE" id="PS50110">
    <property type="entry name" value="RESPONSE_REGULATORY"/>
    <property type="match status" value="1"/>
</dbReference>
<dbReference type="InterPro" id="IPR052020">
    <property type="entry name" value="Cyclic_di-GMP/3'3'-cGAMP_PDE"/>
</dbReference>
<evidence type="ECO:0000259" key="3">
    <source>
        <dbReference type="PROSITE" id="PS51832"/>
    </source>
</evidence>
<dbReference type="Pfam" id="PF13487">
    <property type="entry name" value="HD_5"/>
    <property type="match status" value="1"/>
</dbReference>
<sequence length="357" mass="39965">MIVDDVPVNIKVARAYLANAGYSNFITVTDAENVQSVMEKESPDLLILDIMMPEISGLDILRDIRSDERFAYMPVLILTSAESRDIKREALELGTTDFLSKPIDPDELIPRVRNSLKLFEYQNNLEQQVRERTAALEKSRIDIIECLARAAEYRDNDTGRHVLRVSKYAGAIGRELGFSDVEIAELELAAKLHDIGKIAIPDAILHKPGSLTEQEFELIQMHCGAGKKIFESLSRTEMNGVLQHTTSGAALIQNCGSDLLDLASTIALTHHERWDGTGYPLGLSGDDIPIAGRITAVADVYDALSSKRVYKPAYPRERCFRIMEESRGSHFDPDVLDAFFNIREEIIRIQIDFADVD</sequence>
<keyword evidence="5" id="KW-1185">Reference proteome</keyword>
<dbReference type="KEGG" id="plon:Pla110_19880"/>
<dbReference type="CDD" id="cd00077">
    <property type="entry name" value="HDc"/>
    <property type="match status" value="1"/>
</dbReference>
<dbReference type="EMBL" id="CP036281">
    <property type="protein sequence ID" value="QDU80263.1"/>
    <property type="molecule type" value="Genomic_DNA"/>
</dbReference>
<dbReference type="AlphaFoldDB" id="A0A518CM46"/>
<dbReference type="Gene3D" id="3.40.50.2300">
    <property type="match status" value="1"/>
</dbReference>
<gene>
    <name evidence="4" type="primary">rpfG_3</name>
    <name evidence="4" type="ORF">Pla110_19880</name>
</gene>
<dbReference type="PROSITE" id="PS51832">
    <property type="entry name" value="HD_GYP"/>
    <property type="match status" value="1"/>
</dbReference>
<organism evidence="4 5">
    <name type="scientific">Polystyrenella longa</name>
    <dbReference type="NCBI Taxonomy" id="2528007"/>
    <lineage>
        <taxon>Bacteria</taxon>
        <taxon>Pseudomonadati</taxon>
        <taxon>Planctomycetota</taxon>
        <taxon>Planctomycetia</taxon>
        <taxon>Planctomycetales</taxon>
        <taxon>Planctomycetaceae</taxon>
        <taxon>Polystyrenella</taxon>
    </lineage>
</organism>
<dbReference type="Pfam" id="PF00072">
    <property type="entry name" value="Response_reg"/>
    <property type="match status" value="1"/>
</dbReference>
<dbReference type="PANTHER" id="PTHR45228">
    <property type="entry name" value="CYCLIC DI-GMP PHOSPHODIESTERASE TM_0186-RELATED"/>
    <property type="match status" value="1"/>
</dbReference>
<dbReference type="InterPro" id="IPR001789">
    <property type="entry name" value="Sig_transdc_resp-reg_receiver"/>
</dbReference>
<feature type="domain" description="Response regulatory" evidence="2">
    <location>
        <begin position="1"/>
        <end position="116"/>
    </location>
</feature>
<dbReference type="GO" id="GO:0000160">
    <property type="term" value="P:phosphorelay signal transduction system"/>
    <property type="evidence" value="ECO:0007669"/>
    <property type="project" value="InterPro"/>
</dbReference>
<dbReference type="SUPFAM" id="SSF52172">
    <property type="entry name" value="CheY-like"/>
    <property type="match status" value="1"/>
</dbReference>
<accession>A0A518CM46</accession>
<dbReference type="SMART" id="SM00471">
    <property type="entry name" value="HDc"/>
    <property type="match status" value="1"/>
</dbReference>
<dbReference type="InterPro" id="IPR003607">
    <property type="entry name" value="HD/PDEase_dom"/>
</dbReference>
<dbReference type="SMART" id="SM00448">
    <property type="entry name" value="REC"/>
    <property type="match status" value="1"/>
</dbReference>
<keyword evidence="4" id="KW-0378">Hydrolase</keyword>
<dbReference type="Proteomes" id="UP000317178">
    <property type="component" value="Chromosome"/>
</dbReference>
<dbReference type="EC" id="3.1.4.52" evidence="4"/>
<dbReference type="Gene3D" id="1.10.3210.10">
    <property type="entry name" value="Hypothetical protein af1432"/>
    <property type="match status" value="1"/>
</dbReference>
<proteinExistence type="predicted"/>
<evidence type="ECO:0000313" key="4">
    <source>
        <dbReference type="EMBL" id="QDU80263.1"/>
    </source>
</evidence>
<protein>
    <submittedName>
        <fullName evidence="4">Cyclic di-GMP phosphodiesterase response regulator RpfG</fullName>
        <ecNumber evidence="4">3.1.4.52</ecNumber>
    </submittedName>
</protein>
<feature type="domain" description="HD-GYP" evidence="3">
    <location>
        <begin position="136"/>
        <end position="355"/>
    </location>
</feature>
<dbReference type="SUPFAM" id="SSF109604">
    <property type="entry name" value="HD-domain/PDEase-like"/>
    <property type="match status" value="1"/>
</dbReference>
<dbReference type="InterPro" id="IPR011006">
    <property type="entry name" value="CheY-like_superfamily"/>
</dbReference>
<dbReference type="PANTHER" id="PTHR45228:SF1">
    <property type="entry name" value="CYCLIC DI-GMP PHOSPHODIESTERASE TM_0186"/>
    <property type="match status" value="1"/>
</dbReference>
<dbReference type="InterPro" id="IPR037522">
    <property type="entry name" value="HD_GYP_dom"/>
</dbReference>
<feature type="modified residue" description="4-aspartylphosphate" evidence="1">
    <location>
        <position position="49"/>
    </location>
</feature>
<dbReference type="GO" id="GO:0071111">
    <property type="term" value="F:cyclic-guanylate-specific phosphodiesterase activity"/>
    <property type="evidence" value="ECO:0007669"/>
    <property type="project" value="UniProtKB-EC"/>
</dbReference>
<name>A0A518CM46_9PLAN</name>
<reference evidence="4 5" key="1">
    <citation type="submission" date="2019-02" db="EMBL/GenBank/DDBJ databases">
        <title>Deep-cultivation of Planctomycetes and their phenomic and genomic characterization uncovers novel biology.</title>
        <authorList>
            <person name="Wiegand S."/>
            <person name="Jogler M."/>
            <person name="Boedeker C."/>
            <person name="Pinto D."/>
            <person name="Vollmers J."/>
            <person name="Rivas-Marin E."/>
            <person name="Kohn T."/>
            <person name="Peeters S.H."/>
            <person name="Heuer A."/>
            <person name="Rast P."/>
            <person name="Oberbeckmann S."/>
            <person name="Bunk B."/>
            <person name="Jeske O."/>
            <person name="Meyerdierks A."/>
            <person name="Storesund J.E."/>
            <person name="Kallscheuer N."/>
            <person name="Luecker S."/>
            <person name="Lage O.M."/>
            <person name="Pohl T."/>
            <person name="Merkel B.J."/>
            <person name="Hornburger P."/>
            <person name="Mueller R.-W."/>
            <person name="Bruemmer F."/>
            <person name="Labrenz M."/>
            <person name="Spormann A.M."/>
            <person name="Op den Camp H."/>
            <person name="Overmann J."/>
            <person name="Amann R."/>
            <person name="Jetten M.S.M."/>
            <person name="Mascher T."/>
            <person name="Medema M.H."/>
            <person name="Devos D.P."/>
            <person name="Kaster A.-K."/>
            <person name="Ovreas L."/>
            <person name="Rohde M."/>
            <person name="Galperin M.Y."/>
            <person name="Jogler C."/>
        </authorList>
    </citation>
    <scope>NUCLEOTIDE SEQUENCE [LARGE SCALE GENOMIC DNA]</scope>
    <source>
        <strain evidence="4 5">Pla110</strain>
    </source>
</reference>